<dbReference type="Proteomes" id="UP001172083">
    <property type="component" value="Unassembled WGS sequence"/>
</dbReference>
<accession>A0ABT8LAA4</accession>
<comment type="caution">
    <text evidence="1">The sequence shown here is derived from an EMBL/GenBank/DDBJ whole genome shotgun (WGS) entry which is preliminary data.</text>
</comment>
<gene>
    <name evidence="1" type="ORF">QQ020_21495</name>
</gene>
<keyword evidence="2" id="KW-1185">Reference proteome</keyword>
<protein>
    <submittedName>
        <fullName evidence="1">Uncharacterized protein</fullName>
    </submittedName>
</protein>
<evidence type="ECO:0000313" key="1">
    <source>
        <dbReference type="EMBL" id="MDN5214669.1"/>
    </source>
</evidence>
<sequence>MFLKFLLLITGIAHEPLKWGHEKKDLFGNIFEGMLQLRVKSWVKAY</sequence>
<dbReference type="RefSeq" id="WP_346760008.1">
    <property type="nucleotide sequence ID" value="NZ_JAUJEB010000005.1"/>
</dbReference>
<evidence type="ECO:0000313" key="2">
    <source>
        <dbReference type="Proteomes" id="UP001172083"/>
    </source>
</evidence>
<reference evidence="1" key="1">
    <citation type="submission" date="2023-06" db="EMBL/GenBank/DDBJ databases">
        <title>Genomic of Agaribacillus aureum.</title>
        <authorList>
            <person name="Wang G."/>
        </authorList>
    </citation>
    <scope>NUCLEOTIDE SEQUENCE</scope>
    <source>
        <strain evidence="1">BMA12</strain>
    </source>
</reference>
<dbReference type="EMBL" id="JAUJEB010000005">
    <property type="protein sequence ID" value="MDN5214669.1"/>
    <property type="molecule type" value="Genomic_DNA"/>
</dbReference>
<organism evidence="1 2">
    <name type="scientific">Agaribacillus aureus</name>
    <dbReference type="NCBI Taxonomy" id="3051825"/>
    <lineage>
        <taxon>Bacteria</taxon>
        <taxon>Pseudomonadati</taxon>
        <taxon>Bacteroidota</taxon>
        <taxon>Cytophagia</taxon>
        <taxon>Cytophagales</taxon>
        <taxon>Splendidivirgaceae</taxon>
        <taxon>Agaribacillus</taxon>
    </lineage>
</organism>
<proteinExistence type="predicted"/>
<name>A0ABT8LAA4_9BACT</name>